<dbReference type="Pfam" id="PF00078">
    <property type="entry name" value="RVT_1"/>
    <property type="match status" value="1"/>
</dbReference>
<gene>
    <name evidence="2" type="ORF">ABMA28_015062</name>
</gene>
<evidence type="ECO:0000313" key="3">
    <source>
        <dbReference type="Proteomes" id="UP001549921"/>
    </source>
</evidence>
<dbReference type="PANTHER" id="PTHR48462:SF1">
    <property type="entry name" value="PROTEIN, PUTATIVE-RELATED"/>
    <property type="match status" value="1"/>
</dbReference>
<sequence>MSQPSPPASGDVDAETRCPLCPLPRFFKGNRGLKIHLGRAHKSAASDLATTSHHPSNQPFWQTLGNLKKSLPVVKRIPRSARHQVALSLTQCIERVVSENSFDRWSELLSFSYKILNVTQDISNNSSLTQKIKENCRSFRTIQDLTIPSSRPRNSNHSIKLIESKISDADKHPAPAATLLLPNPPIPDSAHLLTKEDEVMASIFSFKSGSASGLDGLSPQHLKDLLSVSVGDTGRVLLHNLTLLINLMLSGKVNSQICDILYGANLIALKKKDGGIRPIAVGSTFRRIASKICCKHIAASVAADFQPVQLGFGIKGGCEAAVHAVRTFLSLNAGEVVLKVDVKNAFNSVDRGTLLTQALDKSPLIYNYLWQCYSEPSKLLYQNNLIYSSVGCQQGDPLGPAIFSLAIHPIISSLNSKLNVWYLDDGTIAGDASTVL</sequence>
<evidence type="ECO:0000313" key="2">
    <source>
        <dbReference type="EMBL" id="KAL0841363.1"/>
    </source>
</evidence>
<dbReference type="AlphaFoldDB" id="A0ABD0TE66"/>
<evidence type="ECO:0000259" key="1">
    <source>
        <dbReference type="PROSITE" id="PS50878"/>
    </source>
</evidence>
<dbReference type="InterPro" id="IPR000477">
    <property type="entry name" value="RT_dom"/>
</dbReference>
<dbReference type="PANTHER" id="PTHR48462">
    <property type="entry name" value="PROTEIN, PUTATIVE-RELATED"/>
    <property type="match status" value="1"/>
</dbReference>
<name>A0ABD0TE66_LOXSC</name>
<accession>A0ABD0TE66</accession>
<dbReference type="Proteomes" id="UP001549921">
    <property type="component" value="Unassembled WGS sequence"/>
</dbReference>
<dbReference type="PROSITE" id="PS50878">
    <property type="entry name" value="RT_POL"/>
    <property type="match status" value="1"/>
</dbReference>
<dbReference type="EMBL" id="JBEDNZ010000006">
    <property type="protein sequence ID" value="KAL0841363.1"/>
    <property type="molecule type" value="Genomic_DNA"/>
</dbReference>
<proteinExistence type="predicted"/>
<feature type="domain" description="Reverse transcriptase" evidence="1">
    <location>
        <begin position="250"/>
        <end position="436"/>
    </location>
</feature>
<protein>
    <recommendedName>
        <fullName evidence="1">Reverse transcriptase domain-containing protein</fullName>
    </recommendedName>
</protein>
<comment type="caution">
    <text evidence="2">The sequence shown here is derived from an EMBL/GenBank/DDBJ whole genome shotgun (WGS) entry which is preliminary data.</text>
</comment>
<organism evidence="2 3">
    <name type="scientific">Loxostege sticticalis</name>
    <name type="common">Beet webworm moth</name>
    <dbReference type="NCBI Taxonomy" id="481309"/>
    <lineage>
        <taxon>Eukaryota</taxon>
        <taxon>Metazoa</taxon>
        <taxon>Ecdysozoa</taxon>
        <taxon>Arthropoda</taxon>
        <taxon>Hexapoda</taxon>
        <taxon>Insecta</taxon>
        <taxon>Pterygota</taxon>
        <taxon>Neoptera</taxon>
        <taxon>Endopterygota</taxon>
        <taxon>Lepidoptera</taxon>
        <taxon>Glossata</taxon>
        <taxon>Ditrysia</taxon>
        <taxon>Pyraloidea</taxon>
        <taxon>Crambidae</taxon>
        <taxon>Pyraustinae</taxon>
        <taxon>Loxostege</taxon>
    </lineage>
</organism>
<reference evidence="2 3" key="1">
    <citation type="submission" date="2024-06" db="EMBL/GenBank/DDBJ databases">
        <title>A chromosome-level genome assembly of beet webworm, Loxostege sticticalis.</title>
        <authorList>
            <person name="Zhang Y."/>
        </authorList>
    </citation>
    <scope>NUCLEOTIDE SEQUENCE [LARGE SCALE GENOMIC DNA]</scope>
    <source>
        <strain evidence="2">AQ028</strain>
        <tissue evidence="2">Male pupae</tissue>
    </source>
</reference>